<comment type="caution">
    <text evidence="1">The sequence shown here is derived from an EMBL/GenBank/DDBJ whole genome shotgun (WGS) entry which is preliminary data.</text>
</comment>
<keyword evidence="2" id="KW-1185">Reference proteome</keyword>
<evidence type="ECO:0000313" key="1">
    <source>
        <dbReference type="EMBL" id="KAI4373627.1"/>
    </source>
</evidence>
<proteinExistence type="predicted"/>
<dbReference type="Proteomes" id="UP001057402">
    <property type="component" value="Chromosome 4"/>
</dbReference>
<evidence type="ECO:0000313" key="2">
    <source>
        <dbReference type="Proteomes" id="UP001057402"/>
    </source>
</evidence>
<protein>
    <submittedName>
        <fullName evidence="1">Uncharacterized protein</fullName>
    </submittedName>
</protein>
<gene>
    <name evidence="1" type="ORF">MLD38_011733</name>
</gene>
<accession>A0ACB9RCC0</accession>
<organism evidence="1 2">
    <name type="scientific">Melastoma candidum</name>
    <dbReference type="NCBI Taxonomy" id="119954"/>
    <lineage>
        <taxon>Eukaryota</taxon>
        <taxon>Viridiplantae</taxon>
        <taxon>Streptophyta</taxon>
        <taxon>Embryophyta</taxon>
        <taxon>Tracheophyta</taxon>
        <taxon>Spermatophyta</taxon>
        <taxon>Magnoliopsida</taxon>
        <taxon>eudicotyledons</taxon>
        <taxon>Gunneridae</taxon>
        <taxon>Pentapetalae</taxon>
        <taxon>rosids</taxon>
        <taxon>malvids</taxon>
        <taxon>Myrtales</taxon>
        <taxon>Melastomataceae</taxon>
        <taxon>Melastomatoideae</taxon>
        <taxon>Melastomateae</taxon>
        <taxon>Melastoma</taxon>
    </lineage>
</organism>
<sequence length="310" mass="35482">MTNPSMGKAKAKRVVGKYELWRTVREGTFAKVKFARNMETGESVAVKILDKVKVLKNNLAEQSHLHIALIHPICCSLDVFLSRVMGSKTKIYIFLEFATGGELFDKIVSPPKLMHDDDARKYFQQLINAVHYYHSRGVYHRDLKPENLLSDGYGNLKVANFGLSALSQQVRVMMGAMADLWSCGVILFVLLAGYLPFDHPNLLILYEKVIAELFQQTNMRLSLHFDEIFESLNCFGLFSLLKRINVPEVLEDKWFKKEHRPPEFDQVHSANVDDVKAVFQDSEVSACKDYILFSAYLSDGKRSCLVYRCR</sequence>
<reference evidence="2" key="1">
    <citation type="journal article" date="2023" name="Front. Plant Sci.">
        <title>Chromosomal-level genome assembly of Melastoma candidum provides insights into trichome evolution.</title>
        <authorList>
            <person name="Zhong Y."/>
            <person name="Wu W."/>
            <person name="Sun C."/>
            <person name="Zou P."/>
            <person name="Liu Y."/>
            <person name="Dai S."/>
            <person name="Zhou R."/>
        </authorList>
    </citation>
    <scope>NUCLEOTIDE SEQUENCE [LARGE SCALE GENOMIC DNA]</scope>
</reference>
<dbReference type="EMBL" id="CM042883">
    <property type="protein sequence ID" value="KAI4373627.1"/>
    <property type="molecule type" value="Genomic_DNA"/>
</dbReference>
<name>A0ACB9RCC0_9MYRT</name>